<dbReference type="Gene3D" id="3.80.10.10">
    <property type="entry name" value="Ribonuclease Inhibitor"/>
    <property type="match status" value="1"/>
</dbReference>
<evidence type="ECO:0000313" key="3">
    <source>
        <dbReference type="Proteomes" id="UP001237642"/>
    </source>
</evidence>
<dbReference type="InterPro" id="IPR036047">
    <property type="entry name" value="F-box-like_dom_sf"/>
</dbReference>
<dbReference type="Gene3D" id="1.20.1280.50">
    <property type="match status" value="1"/>
</dbReference>
<feature type="domain" description="F-box" evidence="1">
    <location>
        <begin position="6"/>
        <end position="48"/>
    </location>
</feature>
<dbReference type="SUPFAM" id="SSF81383">
    <property type="entry name" value="F-box domain"/>
    <property type="match status" value="1"/>
</dbReference>
<reference evidence="2" key="1">
    <citation type="submission" date="2023-02" db="EMBL/GenBank/DDBJ databases">
        <title>Genome of toxic invasive species Heracleum sosnowskyi carries increased number of genes despite the absence of recent whole-genome duplications.</title>
        <authorList>
            <person name="Schelkunov M."/>
            <person name="Shtratnikova V."/>
            <person name="Makarenko M."/>
            <person name="Klepikova A."/>
            <person name="Omelchenko D."/>
            <person name="Novikova G."/>
            <person name="Obukhova E."/>
            <person name="Bogdanov V."/>
            <person name="Penin A."/>
            <person name="Logacheva M."/>
        </authorList>
    </citation>
    <scope>NUCLEOTIDE SEQUENCE</scope>
    <source>
        <strain evidence="2">Hsosn_3</strain>
        <tissue evidence="2">Leaf</tissue>
    </source>
</reference>
<dbReference type="InterPro" id="IPR001810">
    <property type="entry name" value="F-box_dom"/>
</dbReference>
<sequence>MEERKWEDMNSDCLVNIFGRLELKSKVLVIPLVCKPWYQAVHNPLCWERLIFPRTILGPRSQTELIKFFVNRSQRCATSLALPDMCDREDLVYVSEECPDLKMLFLPYGVCLEHKDIIPNLIVKWKKLESLLLGCITCVKEILELIHIHLPSFICLCLTNGDVDGETASAIVSLIPNVKCLFINQAKLKKEDLLLILRGCKRLEYLDVRNCTGFDEGDDEILRLASGIKNFQCDGSTAKDPLSFMHEFNELVLQMDIEIDLDFLDAIGGDDFQWDEYQCACMFSVYACIYLTFLM</sequence>
<comment type="caution">
    <text evidence="2">The sequence shown here is derived from an EMBL/GenBank/DDBJ whole genome shotgun (WGS) entry which is preliminary data.</text>
</comment>
<proteinExistence type="predicted"/>
<keyword evidence="3" id="KW-1185">Reference proteome</keyword>
<dbReference type="PANTHER" id="PTHR38926">
    <property type="entry name" value="F-BOX DOMAIN CONTAINING PROTEIN, EXPRESSED"/>
    <property type="match status" value="1"/>
</dbReference>
<dbReference type="Proteomes" id="UP001237642">
    <property type="component" value="Unassembled WGS sequence"/>
</dbReference>
<gene>
    <name evidence="2" type="ORF">POM88_003528</name>
</gene>
<dbReference type="AlphaFoldDB" id="A0AAD8NDM7"/>
<accession>A0AAD8NDM7</accession>
<dbReference type="SUPFAM" id="SSF52047">
    <property type="entry name" value="RNI-like"/>
    <property type="match status" value="1"/>
</dbReference>
<organism evidence="2 3">
    <name type="scientific">Heracleum sosnowskyi</name>
    <dbReference type="NCBI Taxonomy" id="360622"/>
    <lineage>
        <taxon>Eukaryota</taxon>
        <taxon>Viridiplantae</taxon>
        <taxon>Streptophyta</taxon>
        <taxon>Embryophyta</taxon>
        <taxon>Tracheophyta</taxon>
        <taxon>Spermatophyta</taxon>
        <taxon>Magnoliopsida</taxon>
        <taxon>eudicotyledons</taxon>
        <taxon>Gunneridae</taxon>
        <taxon>Pentapetalae</taxon>
        <taxon>asterids</taxon>
        <taxon>campanulids</taxon>
        <taxon>Apiales</taxon>
        <taxon>Apiaceae</taxon>
        <taxon>Apioideae</taxon>
        <taxon>apioid superclade</taxon>
        <taxon>Tordylieae</taxon>
        <taxon>Tordyliinae</taxon>
        <taxon>Heracleum</taxon>
    </lineage>
</organism>
<evidence type="ECO:0000259" key="1">
    <source>
        <dbReference type="Pfam" id="PF00646"/>
    </source>
</evidence>
<dbReference type="EMBL" id="JAUIZM010000001">
    <property type="protein sequence ID" value="KAK1403923.1"/>
    <property type="molecule type" value="Genomic_DNA"/>
</dbReference>
<dbReference type="Pfam" id="PF00646">
    <property type="entry name" value="F-box"/>
    <property type="match status" value="1"/>
</dbReference>
<dbReference type="InterPro" id="IPR032675">
    <property type="entry name" value="LRR_dom_sf"/>
</dbReference>
<name>A0AAD8NDM7_9APIA</name>
<dbReference type="PANTHER" id="PTHR38926:SF5">
    <property type="entry name" value="F-BOX AND LEUCINE-RICH REPEAT PROTEIN 6"/>
    <property type="match status" value="1"/>
</dbReference>
<protein>
    <submittedName>
        <fullName evidence="2">F-box/LRR-repeat protein 23</fullName>
    </submittedName>
</protein>
<evidence type="ECO:0000313" key="2">
    <source>
        <dbReference type="EMBL" id="KAK1403923.1"/>
    </source>
</evidence>
<reference evidence="2" key="2">
    <citation type="submission" date="2023-05" db="EMBL/GenBank/DDBJ databases">
        <authorList>
            <person name="Schelkunov M.I."/>
        </authorList>
    </citation>
    <scope>NUCLEOTIDE SEQUENCE</scope>
    <source>
        <strain evidence="2">Hsosn_3</strain>
        <tissue evidence="2">Leaf</tissue>
    </source>
</reference>